<evidence type="ECO:0000313" key="4">
    <source>
        <dbReference type="Proteomes" id="UP000075243"/>
    </source>
</evidence>
<accession>A0A151R440</accession>
<sequence>MEKLRDKKFLVVLDDVWIERNDNWISLKKPFLSGIRESKILMTTRSENVAKIVHFDTIQEYPLDKLCNKKRWLVFGNRAFSPSESNNIRSALERIGREIVKKFDGSPLVAQSLKGMLREEYDIRDWNNILESDIWELLKSHCEIILTLRISYYYLPSHI</sequence>
<dbReference type="SUPFAM" id="SSF52540">
    <property type="entry name" value="P-loop containing nucleoside triphosphate hydrolases"/>
    <property type="match status" value="1"/>
</dbReference>
<evidence type="ECO:0000313" key="3">
    <source>
        <dbReference type="EMBL" id="KYP37235.1"/>
    </source>
</evidence>
<dbReference type="Pfam" id="PF00931">
    <property type="entry name" value="NB-ARC"/>
    <property type="match status" value="1"/>
</dbReference>
<keyword evidence="4" id="KW-1185">Reference proteome</keyword>
<dbReference type="InterPro" id="IPR027417">
    <property type="entry name" value="P-loop_NTPase"/>
</dbReference>
<keyword evidence="1" id="KW-0611">Plant defense</keyword>
<dbReference type="EMBL" id="KQ484125">
    <property type="protein sequence ID" value="KYP37235.1"/>
    <property type="molecule type" value="Genomic_DNA"/>
</dbReference>
<proteinExistence type="predicted"/>
<organism evidence="3 4">
    <name type="scientific">Cajanus cajan</name>
    <name type="common">Pigeon pea</name>
    <name type="synonym">Cajanus indicus</name>
    <dbReference type="NCBI Taxonomy" id="3821"/>
    <lineage>
        <taxon>Eukaryota</taxon>
        <taxon>Viridiplantae</taxon>
        <taxon>Streptophyta</taxon>
        <taxon>Embryophyta</taxon>
        <taxon>Tracheophyta</taxon>
        <taxon>Spermatophyta</taxon>
        <taxon>Magnoliopsida</taxon>
        <taxon>eudicotyledons</taxon>
        <taxon>Gunneridae</taxon>
        <taxon>Pentapetalae</taxon>
        <taxon>rosids</taxon>
        <taxon>fabids</taxon>
        <taxon>Fabales</taxon>
        <taxon>Fabaceae</taxon>
        <taxon>Papilionoideae</taxon>
        <taxon>50 kb inversion clade</taxon>
        <taxon>NPAAA clade</taxon>
        <taxon>indigoferoid/millettioid clade</taxon>
        <taxon>Phaseoleae</taxon>
        <taxon>Cajanus</taxon>
    </lineage>
</organism>
<dbReference type="Gene3D" id="3.40.50.300">
    <property type="entry name" value="P-loop containing nucleotide triphosphate hydrolases"/>
    <property type="match status" value="1"/>
</dbReference>
<dbReference type="GO" id="GO:0006952">
    <property type="term" value="P:defense response"/>
    <property type="evidence" value="ECO:0007669"/>
    <property type="project" value="UniProtKB-KW"/>
</dbReference>
<dbReference type="Proteomes" id="UP000075243">
    <property type="component" value="Unassembled WGS sequence"/>
</dbReference>
<evidence type="ECO:0000259" key="2">
    <source>
        <dbReference type="Pfam" id="PF00931"/>
    </source>
</evidence>
<gene>
    <name evidence="3" type="ORF">KK1_041571</name>
</gene>
<dbReference type="InterPro" id="IPR002182">
    <property type="entry name" value="NB-ARC"/>
</dbReference>
<reference evidence="3" key="1">
    <citation type="journal article" date="2012" name="Nat. Biotechnol.">
        <title>Draft genome sequence of pigeonpea (Cajanus cajan), an orphan legume crop of resource-poor farmers.</title>
        <authorList>
            <person name="Varshney R.K."/>
            <person name="Chen W."/>
            <person name="Li Y."/>
            <person name="Bharti A.K."/>
            <person name="Saxena R.K."/>
            <person name="Schlueter J.A."/>
            <person name="Donoghue M.T."/>
            <person name="Azam S."/>
            <person name="Fan G."/>
            <person name="Whaley A.M."/>
            <person name="Farmer A.D."/>
            <person name="Sheridan J."/>
            <person name="Iwata A."/>
            <person name="Tuteja R."/>
            <person name="Penmetsa R.V."/>
            <person name="Wu W."/>
            <person name="Upadhyaya H.D."/>
            <person name="Yang S.P."/>
            <person name="Shah T."/>
            <person name="Saxena K.B."/>
            <person name="Michael T."/>
            <person name="McCombie W.R."/>
            <person name="Yang B."/>
            <person name="Zhang G."/>
            <person name="Yang H."/>
            <person name="Wang J."/>
            <person name="Spillane C."/>
            <person name="Cook D.R."/>
            <person name="May G.D."/>
            <person name="Xu X."/>
            <person name="Jackson S.A."/>
        </authorList>
    </citation>
    <scope>NUCLEOTIDE SEQUENCE [LARGE SCALE GENOMIC DNA]</scope>
</reference>
<dbReference type="PANTHER" id="PTHR36766">
    <property type="entry name" value="PLANT BROAD-SPECTRUM MILDEW RESISTANCE PROTEIN RPW8"/>
    <property type="match status" value="1"/>
</dbReference>
<feature type="domain" description="NB-ARC" evidence="2">
    <location>
        <begin position="3"/>
        <end position="81"/>
    </location>
</feature>
<name>A0A151R440_CAJCA</name>
<evidence type="ECO:0000256" key="1">
    <source>
        <dbReference type="ARBA" id="ARBA00022821"/>
    </source>
</evidence>
<dbReference type="GO" id="GO:0043531">
    <property type="term" value="F:ADP binding"/>
    <property type="evidence" value="ECO:0007669"/>
    <property type="project" value="InterPro"/>
</dbReference>
<protein>
    <submittedName>
        <fullName evidence="3">Disease resistance protein RGA1</fullName>
    </submittedName>
</protein>
<dbReference type="OMA" id="MCDELIL"/>
<dbReference type="Gramene" id="C.cajan_34740.t">
    <property type="protein sequence ID" value="C.cajan_34740.t.cds1"/>
    <property type="gene ID" value="C.cajan_34740"/>
</dbReference>
<dbReference type="PANTHER" id="PTHR36766:SF70">
    <property type="entry name" value="DISEASE RESISTANCE PROTEIN RGA4"/>
    <property type="match status" value="1"/>
</dbReference>
<dbReference type="AlphaFoldDB" id="A0A151R440"/>
<dbReference type="STRING" id="3821.A0A151R440"/>